<proteinExistence type="predicted"/>
<keyword evidence="2" id="KW-1185">Reference proteome</keyword>
<evidence type="ECO:0000313" key="1">
    <source>
        <dbReference type="EMBL" id="THH30907.1"/>
    </source>
</evidence>
<reference evidence="1 2" key="1">
    <citation type="submission" date="2019-02" db="EMBL/GenBank/DDBJ databases">
        <title>Genome sequencing of the rare red list fungi Antrodiella citrinella (Flaviporus citrinellus).</title>
        <authorList>
            <person name="Buettner E."/>
            <person name="Kellner H."/>
        </authorList>
    </citation>
    <scope>NUCLEOTIDE SEQUENCE [LARGE SCALE GENOMIC DNA]</scope>
    <source>
        <strain evidence="1 2">DSM 108506</strain>
    </source>
</reference>
<dbReference type="Proteomes" id="UP000308730">
    <property type="component" value="Unassembled WGS sequence"/>
</dbReference>
<evidence type="ECO:0000313" key="2">
    <source>
        <dbReference type="Proteomes" id="UP000308730"/>
    </source>
</evidence>
<organism evidence="1 2">
    <name type="scientific">Antrodiella citrinella</name>
    <dbReference type="NCBI Taxonomy" id="2447956"/>
    <lineage>
        <taxon>Eukaryota</taxon>
        <taxon>Fungi</taxon>
        <taxon>Dikarya</taxon>
        <taxon>Basidiomycota</taxon>
        <taxon>Agaricomycotina</taxon>
        <taxon>Agaricomycetes</taxon>
        <taxon>Polyporales</taxon>
        <taxon>Steccherinaceae</taxon>
        <taxon>Antrodiella</taxon>
    </lineage>
</organism>
<dbReference type="OrthoDB" id="2333384at2759"/>
<accession>A0A4S4MZ27</accession>
<sequence length="215" mass="24053">MKKDEVDKNPTKPLFPTPPMRPSEVQFRVRRLIWLQAHFLAEYGEEDVTSLGGLETATSVSASGAPVDVQTKEKVFIPSERDKSTGTWMQETMFRSAYLLTCPPTFQTPTMRIKYNLFLKVVFPGLGNSIAYEIPINITSGLSAAPPSYDSSDHPPPLLSVKIVCPGSVEDDIRHSLYSGLKGQRNRVTSQPGDLVFRQHGFNMACDDVFRERML</sequence>
<comment type="caution">
    <text evidence="1">The sequence shown here is derived from an EMBL/GenBank/DDBJ whole genome shotgun (WGS) entry which is preliminary data.</text>
</comment>
<gene>
    <name evidence="1" type="ORF">EUX98_g3290</name>
</gene>
<protein>
    <recommendedName>
        <fullName evidence="3">Arrestin-like N-terminal domain-containing protein</fullName>
    </recommendedName>
</protein>
<name>A0A4S4MZ27_9APHY</name>
<dbReference type="AlphaFoldDB" id="A0A4S4MZ27"/>
<evidence type="ECO:0008006" key="3">
    <source>
        <dbReference type="Google" id="ProtNLM"/>
    </source>
</evidence>
<dbReference type="EMBL" id="SGPM01000064">
    <property type="protein sequence ID" value="THH30907.1"/>
    <property type="molecule type" value="Genomic_DNA"/>
</dbReference>